<dbReference type="AlphaFoldDB" id="A0A7D5TBN5"/>
<feature type="transmembrane region" description="Helical" evidence="3">
    <location>
        <begin position="129"/>
        <end position="150"/>
    </location>
</feature>
<name>A0A7D5TBN5_9EURY</name>
<reference evidence="4 5" key="1">
    <citation type="submission" date="2020-07" db="EMBL/GenBank/DDBJ databases">
        <title>Halosimplex pelagicum sp. nov. and Halosimplex rubrum sp. nov., isolated from salted brown alga Laminaria, and emended description of the genus Halosimplex.</title>
        <authorList>
            <person name="Cui H."/>
        </authorList>
    </citation>
    <scope>NUCLEOTIDE SEQUENCE [LARGE SCALE GENOMIC DNA]</scope>
    <source>
        <strain evidence="4 5">R27</strain>
    </source>
</reference>
<dbReference type="EMBL" id="CP058910">
    <property type="protein sequence ID" value="QLH76556.1"/>
    <property type="molecule type" value="Genomic_DNA"/>
</dbReference>
<protein>
    <submittedName>
        <fullName evidence="4">Uncharacterized protein</fullName>
    </submittedName>
</protein>
<feature type="coiled-coil region" evidence="1">
    <location>
        <begin position="157"/>
        <end position="184"/>
    </location>
</feature>
<keyword evidence="3" id="KW-0812">Transmembrane</keyword>
<gene>
    <name evidence="4" type="ORF">HZS55_04215</name>
</gene>
<keyword evidence="3" id="KW-1133">Transmembrane helix</keyword>
<feature type="region of interest" description="Disordered" evidence="2">
    <location>
        <begin position="507"/>
        <end position="531"/>
    </location>
</feature>
<keyword evidence="1" id="KW-0175">Coiled coil</keyword>
<keyword evidence="5" id="KW-1185">Reference proteome</keyword>
<evidence type="ECO:0000256" key="2">
    <source>
        <dbReference type="SAM" id="MobiDB-lite"/>
    </source>
</evidence>
<feature type="transmembrane region" description="Helical" evidence="3">
    <location>
        <begin position="98"/>
        <end position="117"/>
    </location>
</feature>
<proteinExistence type="predicted"/>
<feature type="transmembrane region" description="Helical" evidence="3">
    <location>
        <begin position="41"/>
        <end position="64"/>
    </location>
</feature>
<dbReference type="Proteomes" id="UP000509667">
    <property type="component" value="Chromosome"/>
</dbReference>
<evidence type="ECO:0000256" key="3">
    <source>
        <dbReference type="SAM" id="Phobius"/>
    </source>
</evidence>
<feature type="transmembrane region" description="Helical" evidence="3">
    <location>
        <begin position="12"/>
        <end position="35"/>
    </location>
</feature>
<evidence type="ECO:0000313" key="4">
    <source>
        <dbReference type="EMBL" id="QLH76556.1"/>
    </source>
</evidence>
<feature type="coiled-coil region" evidence="1">
    <location>
        <begin position="339"/>
        <end position="373"/>
    </location>
</feature>
<evidence type="ECO:0000313" key="5">
    <source>
        <dbReference type="Proteomes" id="UP000509667"/>
    </source>
</evidence>
<keyword evidence="3" id="KW-0472">Membrane</keyword>
<feature type="transmembrane region" description="Helical" evidence="3">
    <location>
        <begin position="71"/>
        <end position="92"/>
    </location>
</feature>
<dbReference type="KEGG" id="hrr:HZS55_04215"/>
<accession>A0A7D5TBN5</accession>
<sequence>MEALSNRGRLSLGCWVVAGVPIAASFVQAAIALAGVNALEIPVIGAMTALLQSVAVFDAAAVVFRNSPEALLALFVLVLVGWLAEGGAVFVLRNRTAGLGTAGFVTLFFALFLLVYSPLFGADVPAVELAGFVLVPVVASGASWAAVLTYEWSETLDEETEETLAAAERRADDARDTFDAAIRKRAGERVRERVDTVVPDAVEALDARAASFRADCDGVTDEVAELRSASGVDSRERNQRADQLLATAGDLDGQAAADDALETFRTALADAVRDRFDDVHVVSRYGEAYEVRNVREYAELDLPSLGLTAQVGGNRHDLADRIAAAIDEGTALSDVARAVERADEHLAALKRTIDEHESAVAEATEAAEERLERVAALTESMDGAAGERLSEFLVEGRFDREGADVPSAVGVRERLRTAREDLHACRFDDARRRAEGARDTAEHLVATAEFFANSVVATIEQRVESVPLPPDVDRELAAAMTVPIGRTHPVSATVDEDTVRLRYEDDSVDDDRGAADGPAHQRSGPSVDQTDANVDDVRYLLRELRDGASTSSADDTVELQTDALPERYVTEPLLSAVESLASRRSDVVEVSIPANAPPGFLTVVVADGESPKSVVAELYDEFLDTQRPD</sequence>
<evidence type="ECO:0000256" key="1">
    <source>
        <dbReference type="SAM" id="Coils"/>
    </source>
</evidence>
<organism evidence="4 5">
    <name type="scientific">Halosimplex rubrum</name>
    <dbReference type="NCBI Taxonomy" id="869889"/>
    <lineage>
        <taxon>Archaea</taxon>
        <taxon>Methanobacteriati</taxon>
        <taxon>Methanobacteriota</taxon>
        <taxon>Stenosarchaea group</taxon>
        <taxon>Halobacteria</taxon>
        <taxon>Halobacteriales</taxon>
        <taxon>Haloarculaceae</taxon>
        <taxon>Halosimplex</taxon>
    </lineage>
</organism>